<dbReference type="Pfam" id="PF19445">
    <property type="entry name" value="eIF3h_C"/>
    <property type="match status" value="2"/>
</dbReference>
<dbReference type="GO" id="GO:0005852">
    <property type="term" value="C:eukaryotic translation initiation factor 3 complex"/>
    <property type="evidence" value="ECO:0007669"/>
    <property type="project" value="UniProtKB-UniRule"/>
</dbReference>
<comment type="function">
    <text evidence="4">Component of the eukaryotic translation initiation factor 3 (eIF-3) complex, which is involved in protein synthesis of a specialized repertoire of mRNAs and, together with other initiation factors, stimulates binding of mRNA and methionyl-tRNAi to the 40S ribosome. The eIF-3 complex specifically targets and initiates translation of a subset of mRNAs involved in cell proliferation.</text>
</comment>
<dbReference type="GO" id="GO:0008237">
    <property type="term" value="F:metallopeptidase activity"/>
    <property type="evidence" value="ECO:0007669"/>
    <property type="project" value="InterPro"/>
</dbReference>
<evidence type="ECO:0000256" key="2">
    <source>
        <dbReference type="ARBA" id="ARBA00022540"/>
    </source>
</evidence>
<keyword evidence="3 4" id="KW-0648">Protein biosynthesis</keyword>
<gene>
    <name evidence="6" type="primary">EIF3H</name>
    <name evidence="6" type="ORF">BGZ65_004972</name>
</gene>
<keyword evidence="1 4" id="KW-0963">Cytoplasm</keyword>
<proteinExistence type="inferred from homology"/>
<keyword evidence="7" id="KW-1185">Reference proteome</keyword>
<comment type="similarity">
    <text evidence="4">Belongs to the eIF-3 subunit H family.</text>
</comment>
<dbReference type="InterPro" id="IPR045810">
    <property type="entry name" value="eIF3h_C"/>
</dbReference>
<evidence type="ECO:0000313" key="6">
    <source>
        <dbReference type="EMBL" id="KAF9987143.1"/>
    </source>
</evidence>
<dbReference type="InterPro" id="IPR050242">
    <property type="entry name" value="JAMM_MPN+_peptidase_M67A"/>
</dbReference>
<accession>A0A9P6MBC7</accession>
<evidence type="ECO:0000259" key="5">
    <source>
        <dbReference type="PROSITE" id="PS50249"/>
    </source>
</evidence>
<dbReference type="InterPro" id="IPR037518">
    <property type="entry name" value="MPN"/>
</dbReference>
<dbReference type="Pfam" id="PF01398">
    <property type="entry name" value="JAB"/>
    <property type="match status" value="1"/>
</dbReference>
<comment type="subunit">
    <text evidence="4">Component of the eukaryotic translation initiation factor 3 (eIF-3) complex.</text>
</comment>
<dbReference type="Gene3D" id="3.40.140.10">
    <property type="entry name" value="Cytidine Deaminase, domain 2"/>
    <property type="match status" value="1"/>
</dbReference>
<dbReference type="SMART" id="SM00232">
    <property type="entry name" value="JAB_MPN"/>
    <property type="match status" value="1"/>
</dbReference>
<dbReference type="Proteomes" id="UP000749646">
    <property type="component" value="Unassembled WGS sequence"/>
</dbReference>
<dbReference type="CDD" id="cd08065">
    <property type="entry name" value="MPN_eIF3h"/>
    <property type="match status" value="1"/>
</dbReference>
<comment type="caution">
    <text evidence="6">The sequence shown here is derived from an EMBL/GenBank/DDBJ whole genome shotgun (WGS) entry which is preliminary data.</text>
</comment>
<dbReference type="GO" id="GO:0003743">
    <property type="term" value="F:translation initiation factor activity"/>
    <property type="evidence" value="ECO:0007669"/>
    <property type="project" value="UniProtKB-UniRule"/>
</dbReference>
<dbReference type="OrthoDB" id="10265695at2759"/>
<dbReference type="PROSITE" id="PS50249">
    <property type="entry name" value="MPN"/>
    <property type="match status" value="1"/>
</dbReference>
<organism evidence="6 7">
    <name type="scientific">Modicella reniformis</name>
    <dbReference type="NCBI Taxonomy" id="1440133"/>
    <lineage>
        <taxon>Eukaryota</taxon>
        <taxon>Fungi</taxon>
        <taxon>Fungi incertae sedis</taxon>
        <taxon>Mucoromycota</taxon>
        <taxon>Mortierellomycotina</taxon>
        <taxon>Mortierellomycetes</taxon>
        <taxon>Mortierellales</taxon>
        <taxon>Mortierellaceae</taxon>
        <taxon>Modicella</taxon>
    </lineage>
</organism>
<evidence type="ECO:0000256" key="4">
    <source>
        <dbReference type="HAMAP-Rule" id="MF_03007"/>
    </source>
</evidence>
<protein>
    <recommendedName>
        <fullName evidence="4">Eukaryotic translation initiation factor 3 subunit H</fullName>
        <shortName evidence="4">eIF3h</shortName>
    </recommendedName>
</protein>
<dbReference type="EMBL" id="JAAAHW010003191">
    <property type="protein sequence ID" value="KAF9987143.1"/>
    <property type="molecule type" value="Genomic_DNA"/>
</dbReference>
<dbReference type="AlphaFoldDB" id="A0A9P6MBC7"/>
<keyword evidence="2 4" id="KW-0396">Initiation factor</keyword>
<evidence type="ECO:0000256" key="1">
    <source>
        <dbReference type="ARBA" id="ARBA00022490"/>
    </source>
</evidence>
<dbReference type="GO" id="GO:0033290">
    <property type="term" value="C:eukaryotic 48S preinitiation complex"/>
    <property type="evidence" value="ECO:0007669"/>
    <property type="project" value="UniProtKB-UniRule"/>
</dbReference>
<dbReference type="PANTHER" id="PTHR10410">
    <property type="entry name" value="EUKARYOTIC TRANSLATION INITIATION FACTOR 3 -RELATED"/>
    <property type="match status" value="1"/>
</dbReference>
<evidence type="ECO:0000256" key="3">
    <source>
        <dbReference type="ARBA" id="ARBA00022917"/>
    </source>
</evidence>
<name>A0A9P6MBC7_9FUNG</name>
<dbReference type="HAMAP" id="MF_03007">
    <property type="entry name" value="eIF3h"/>
    <property type="match status" value="1"/>
</dbReference>
<dbReference type="GO" id="GO:0016282">
    <property type="term" value="C:eukaryotic 43S preinitiation complex"/>
    <property type="evidence" value="ECO:0007669"/>
    <property type="project" value="UniProtKB-UniRule"/>
</dbReference>
<dbReference type="InterPro" id="IPR027524">
    <property type="entry name" value="eIF3h"/>
</dbReference>
<comment type="subcellular location">
    <subcellularLocation>
        <location evidence="4">Cytoplasm</location>
    </subcellularLocation>
</comment>
<dbReference type="InterPro" id="IPR000555">
    <property type="entry name" value="JAMM/MPN+_dom"/>
</dbReference>
<evidence type="ECO:0000313" key="7">
    <source>
        <dbReference type="Proteomes" id="UP000749646"/>
    </source>
</evidence>
<feature type="domain" description="MPN" evidence="5">
    <location>
        <begin position="22"/>
        <end position="153"/>
    </location>
</feature>
<reference evidence="6" key="1">
    <citation type="journal article" date="2020" name="Fungal Divers.">
        <title>Resolving the Mortierellaceae phylogeny through synthesis of multi-gene phylogenetics and phylogenomics.</title>
        <authorList>
            <person name="Vandepol N."/>
            <person name="Liber J."/>
            <person name="Desiro A."/>
            <person name="Na H."/>
            <person name="Kennedy M."/>
            <person name="Barry K."/>
            <person name="Grigoriev I.V."/>
            <person name="Miller A.N."/>
            <person name="O'Donnell K."/>
            <person name="Stajich J.E."/>
            <person name="Bonito G."/>
        </authorList>
    </citation>
    <scope>NUCLEOTIDE SEQUENCE</scope>
    <source>
        <strain evidence="6">MES-2147</strain>
    </source>
</reference>
<dbReference type="GO" id="GO:0001732">
    <property type="term" value="P:formation of cytoplasmic translation initiation complex"/>
    <property type="evidence" value="ECO:0007669"/>
    <property type="project" value="UniProtKB-UniRule"/>
</dbReference>
<sequence>MPANKELSAALDIEGNVPIISIQLDAMVVLKIAKHCRESAPATVTGQLMGLDVNGVLEVTHSFPMPKNQDSEDFEGSQYQLQMMRCLREVNVDDNSVGWYQSTNMGNFMNQSLIEHQFEFQQALNKSVLIIHDVARSSMGNLNLRALRLTPSFMKLYKDKKFTTEALAKAKLTFSNIFEELPITIRNTALLDALLFELETSNDSVEISTSHLTTYKASNNNNYSNSNSNSKKSVLTPSFEMLDLSLDPYIAKNLENLMDTIDDHHQEQGNYAYWQRSVERENKKKAAHLLTRKTENARRAQAGQAPLPTEDVDAMFKLPAEPSRLDHLLISGQIDNYCKQINQFAGPTLGKLFAVGELQK</sequence>